<gene>
    <name evidence="2" type="ORF">JRQ81_015421</name>
</gene>
<dbReference type="Proteomes" id="UP001142489">
    <property type="component" value="Unassembled WGS sequence"/>
</dbReference>
<comment type="caution">
    <text evidence="2">The sequence shown here is derived from an EMBL/GenBank/DDBJ whole genome shotgun (WGS) entry which is preliminary data.</text>
</comment>
<evidence type="ECO:0000313" key="3">
    <source>
        <dbReference type="Proteomes" id="UP001142489"/>
    </source>
</evidence>
<sequence length="128" mass="13512">MLPATEEVHRWVVAPKEGGDEEEVATMAPKTEDVGSADREEQSILITTVQAVKSSLEKADSKTESSLSEGLNQGTDAEFESVDNSSLLTEANFPPPSLEGAPSALLPPGTPSLTLGSEIRQRSICSIS</sequence>
<name>A0A9Q0XWK1_9SAUR</name>
<feature type="region of interest" description="Disordered" evidence="1">
    <location>
        <begin position="1"/>
        <end position="41"/>
    </location>
</feature>
<accession>A0A9Q0XWK1</accession>
<organism evidence="2 3">
    <name type="scientific">Phrynocephalus forsythii</name>
    <dbReference type="NCBI Taxonomy" id="171643"/>
    <lineage>
        <taxon>Eukaryota</taxon>
        <taxon>Metazoa</taxon>
        <taxon>Chordata</taxon>
        <taxon>Craniata</taxon>
        <taxon>Vertebrata</taxon>
        <taxon>Euteleostomi</taxon>
        <taxon>Lepidosauria</taxon>
        <taxon>Squamata</taxon>
        <taxon>Bifurcata</taxon>
        <taxon>Unidentata</taxon>
        <taxon>Episquamata</taxon>
        <taxon>Toxicofera</taxon>
        <taxon>Iguania</taxon>
        <taxon>Acrodonta</taxon>
        <taxon>Agamidae</taxon>
        <taxon>Agaminae</taxon>
        <taxon>Phrynocephalus</taxon>
    </lineage>
</organism>
<reference evidence="2" key="1">
    <citation type="journal article" date="2023" name="DNA Res.">
        <title>Chromosome-level genome assembly of Phrynocephalus forsythii using third-generation DNA sequencing and Hi-C analysis.</title>
        <authorList>
            <person name="Qi Y."/>
            <person name="Zhao W."/>
            <person name="Zhao Y."/>
            <person name="Niu C."/>
            <person name="Cao S."/>
            <person name="Zhang Y."/>
        </authorList>
    </citation>
    <scope>NUCLEOTIDE SEQUENCE</scope>
    <source>
        <tissue evidence="2">Muscle</tissue>
    </source>
</reference>
<feature type="compositionally biased region" description="Basic and acidic residues" evidence="1">
    <location>
        <begin position="1"/>
        <end position="10"/>
    </location>
</feature>
<keyword evidence="3" id="KW-1185">Reference proteome</keyword>
<evidence type="ECO:0000313" key="2">
    <source>
        <dbReference type="EMBL" id="KAJ7329247.1"/>
    </source>
</evidence>
<feature type="compositionally biased region" description="Low complexity" evidence="1">
    <location>
        <begin position="100"/>
        <end position="117"/>
    </location>
</feature>
<protein>
    <submittedName>
        <fullName evidence="2">Uncharacterized protein</fullName>
    </submittedName>
</protein>
<feature type="compositionally biased region" description="Polar residues" evidence="1">
    <location>
        <begin position="64"/>
        <end position="75"/>
    </location>
</feature>
<proteinExistence type="predicted"/>
<feature type="region of interest" description="Disordered" evidence="1">
    <location>
        <begin position="55"/>
        <end position="128"/>
    </location>
</feature>
<dbReference type="EMBL" id="JAPFRF010000006">
    <property type="protein sequence ID" value="KAJ7329247.1"/>
    <property type="molecule type" value="Genomic_DNA"/>
</dbReference>
<dbReference type="AlphaFoldDB" id="A0A9Q0XWK1"/>
<feature type="compositionally biased region" description="Basic and acidic residues" evidence="1">
    <location>
        <begin position="30"/>
        <end position="41"/>
    </location>
</feature>
<evidence type="ECO:0000256" key="1">
    <source>
        <dbReference type="SAM" id="MobiDB-lite"/>
    </source>
</evidence>